<evidence type="ECO:0000256" key="8">
    <source>
        <dbReference type="ARBA" id="ARBA00022842"/>
    </source>
</evidence>
<keyword evidence="18" id="KW-1185">Reference proteome</keyword>
<evidence type="ECO:0000313" key="18">
    <source>
        <dbReference type="Proteomes" id="UP000182569"/>
    </source>
</evidence>
<keyword evidence="5 14" id="KW-0479">Metal-binding</keyword>
<evidence type="ECO:0000256" key="3">
    <source>
        <dbReference type="ARBA" id="ARBA00022490"/>
    </source>
</evidence>
<keyword evidence="8 14" id="KW-0460">Magnesium</keyword>
<dbReference type="GO" id="GO:0008360">
    <property type="term" value="P:regulation of cell shape"/>
    <property type="evidence" value="ECO:0007669"/>
    <property type="project" value="UniProtKB-KW"/>
</dbReference>
<keyword evidence="7 15" id="KW-0067">ATP-binding</keyword>
<evidence type="ECO:0000256" key="4">
    <source>
        <dbReference type="ARBA" id="ARBA00022598"/>
    </source>
</evidence>
<dbReference type="InterPro" id="IPR011127">
    <property type="entry name" value="Dala_Dala_lig_N"/>
</dbReference>
<reference evidence="18" key="1">
    <citation type="journal article" date="2016" name="Front. Microbiol.">
        <title>Complete Genome Sequence of Clostridium estertheticum DSM 8809, a Microbe Identified in Spoiled Vacuum Packed Beef.</title>
        <authorList>
            <person name="Yu Z."/>
            <person name="Gunn L."/>
            <person name="Brennan E."/>
            <person name="Reid R."/>
            <person name="Wall P.G."/>
            <person name="Gaora O.P."/>
            <person name="Hurley D."/>
            <person name="Bolton D."/>
            <person name="Fanning S."/>
        </authorList>
    </citation>
    <scope>NUCLEOTIDE SEQUENCE [LARGE SCALE GENOMIC DNA]</scope>
    <source>
        <strain evidence="18">DSM 8809</strain>
    </source>
</reference>
<dbReference type="PANTHER" id="PTHR23132">
    <property type="entry name" value="D-ALANINE--D-ALANINE LIGASE"/>
    <property type="match status" value="1"/>
</dbReference>
<comment type="cofactor">
    <cofactor evidence="14">
        <name>Mg(2+)</name>
        <dbReference type="ChEBI" id="CHEBI:18420"/>
    </cofactor>
    <cofactor evidence="14">
        <name>Mn(2+)</name>
        <dbReference type="ChEBI" id="CHEBI:29035"/>
    </cofactor>
    <text evidence="14">Binds 2 magnesium or manganese ions per subunit.</text>
</comment>
<dbReference type="SUPFAM" id="SSF52440">
    <property type="entry name" value="PreATP-grasp domain"/>
    <property type="match status" value="1"/>
</dbReference>
<evidence type="ECO:0000259" key="16">
    <source>
        <dbReference type="PROSITE" id="PS50975"/>
    </source>
</evidence>
<evidence type="ECO:0000256" key="5">
    <source>
        <dbReference type="ARBA" id="ARBA00022723"/>
    </source>
</evidence>
<dbReference type="Proteomes" id="UP000182569">
    <property type="component" value="Chromosome"/>
</dbReference>
<dbReference type="EMBL" id="CP015756">
    <property type="protein sequence ID" value="APC41257.1"/>
    <property type="molecule type" value="Genomic_DNA"/>
</dbReference>
<dbReference type="Gene3D" id="3.40.50.20">
    <property type="match status" value="1"/>
</dbReference>
<feature type="active site" evidence="13">
    <location>
        <position position="13"/>
    </location>
</feature>
<dbReference type="InterPro" id="IPR016185">
    <property type="entry name" value="PreATP-grasp_dom_sf"/>
</dbReference>
<dbReference type="InterPro" id="IPR011761">
    <property type="entry name" value="ATP-grasp"/>
</dbReference>
<dbReference type="STRING" id="1552.A7L45_14825"/>
<dbReference type="InterPro" id="IPR011095">
    <property type="entry name" value="Dala_Dala_lig_C"/>
</dbReference>
<dbReference type="PROSITE" id="PS50975">
    <property type="entry name" value="ATP_GRASP"/>
    <property type="match status" value="1"/>
</dbReference>
<evidence type="ECO:0000256" key="9">
    <source>
        <dbReference type="ARBA" id="ARBA00022960"/>
    </source>
</evidence>
<gene>
    <name evidence="12" type="primary">ddl</name>
    <name evidence="17" type="ORF">A7L45_14825</name>
</gene>
<dbReference type="SUPFAM" id="SSF56059">
    <property type="entry name" value="Glutathione synthetase ATP-binding domain-like"/>
    <property type="match status" value="1"/>
</dbReference>
<dbReference type="GO" id="GO:0071555">
    <property type="term" value="P:cell wall organization"/>
    <property type="evidence" value="ECO:0007669"/>
    <property type="project" value="UniProtKB-KW"/>
</dbReference>
<dbReference type="InterPro" id="IPR013815">
    <property type="entry name" value="ATP_grasp_subdomain_1"/>
</dbReference>
<dbReference type="Gene3D" id="3.30.1490.20">
    <property type="entry name" value="ATP-grasp fold, A domain"/>
    <property type="match status" value="1"/>
</dbReference>
<keyword evidence="10 12" id="KW-0573">Peptidoglycan synthesis</keyword>
<keyword evidence="9 12" id="KW-0133">Cell shape</keyword>
<comment type="function">
    <text evidence="12">Cell wall formation.</text>
</comment>
<evidence type="ECO:0000256" key="6">
    <source>
        <dbReference type="ARBA" id="ARBA00022741"/>
    </source>
</evidence>
<organism evidence="17 18">
    <name type="scientific">Clostridium estertheticum subsp. estertheticum</name>
    <dbReference type="NCBI Taxonomy" id="1552"/>
    <lineage>
        <taxon>Bacteria</taxon>
        <taxon>Bacillati</taxon>
        <taxon>Bacillota</taxon>
        <taxon>Clostridia</taxon>
        <taxon>Eubacteriales</taxon>
        <taxon>Clostridiaceae</taxon>
        <taxon>Clostridium</taxon>
    </lineage>
</organism>
<sequence length="346" mass="37863">MKIVVLAGGLSPERDVSLSSGSQIANALREAGHHVVLLDVYEGLRTNESEFESLFEDNITGKPYYYNVKGTEPDLNEIKRKSNNGDSLIGKNVLPLCLFADVVFIALHGSMGENGQIQATFDSLGIKYTGTGYIGSLLAMDKDLTKKLLHQVGIPTAKWLTFSKNPLTTEYIVKTIGIPCVVKPCSAGSSIGVSIVHNIEELEVAIATANKIESSLLIEKMIVGREFSVGLLHGKALPVIEIIPKEGFYDYKNKYQAGLTQDICPANLSEYDTNRIKSLALKICETLRLGTYSRIDFILDERDEFICLEANTLPGMTPTSLIPQEALADGISYIELCNIIVNARTK</sequence>
<evidence type="ECO:0000256" key="15">
    <source>
        <dbReference type="PROSITE-ProRule" id="PRU00409"/>
    </source>
</evidence>
<feature type="active site" evidence="13">
    <location>
        <position position="320"/>
    </location>
</feature>
<proteinExistence type="inferred from homology"/>
<evidence type="ECO:0000256" key="7">
    <source>
        <dbReference type="ARBA" id="ARBA00022840"/>
    </source>
</evidence>
<dbReference type="Pfam" id="PF07478">
    <property type="entry name" value="Dala_Dala_lig_C"/>
    <property type="match status" value="1"/>
</dbReference>
<dbReference type="SMART" id="SM01209">
    <property type="entry name" value="GARS_A"/>
    <property type="match status" value="1"/>
</dbReference>
<comment type="subcellular location">
    <subcellularLocation>
        <location evidence="1 12">Cytoplasm</location>
    </subcellularLocation>
</comment>
<dbReference type="HAMAP" id="MF_00047">
    <property type="entry name" value="Dala_Dala_lig"/>
    <property type="match status" value="1"/>
</dbReference>
<comment type="catalytic activity">
    <reaction evidence="12">
        <text>2 D-alanine + ATP = D-alanyl-D-alanine + ADP + phosphate + H(+)</text>
        <dbReference type="Rhea" id="RHEA:11224"/>
        <dbReference type="ChEBI" id="CHEBI:15378"/>
        <dbReference type="ChEBI" id="CHEBI:30616"/>
        <dbReference type="ChEBI" id="CHEBI:43474"/>
        <dbReference type="ChEBI" id="CHEBI:57416"/>
        <dbReference type="ChEBI" id="CHEBI:57822"/>
        <dbReference type="ChEBI" id="CHEBI:456216"/>
        <dbReference type="EC" id="6.3.2.4"/>
    </reaction>
</comment>
<dbReference type="KEGG" id="ceu:A7L45_14825"/>
<protein>
    <recommendedName>
        <fullName evidence="12">D-alanine--D-alanine ligase</fullName>
        <ecNumber evidence="12">6.3.2.4</ecNumber>
    </recommendedName>
    <alternativeName>
        <fullName evidence="12">D-Ala-D-Ala ligase</fullName>
    </alternativeName>
    <alternativeName>
        <fullName evidence="12">D-alanylalanine synthetase</fullName>
    </alternativeName>
</protein>
<comment type="similarity">
    <text evidence="2 12">Belongs to the D-alanine--D-alanine ligase family.</text>
</comment>
<dbReference type="NCBIfam" id="TIGR01205">
    <property type="entry name" value="D_ala_D_alaTIGR"/>
    <property type="match status" value="1"/>
</dbReference>
<evidence type="ECO:0000256" key="12">
    <source>
        <dbReference type="HAMAP-Rule" id="MF_00047"/>
    </source>
</evidence>
<keyword evidence="6 15" id="KW-0547">Nucleotide-binding</keyword>
<comment type="pathway">
    <text evidence="12">Cell wall biogenesis; peptidoglycan biosynthesis.</text>
</comment>
<feature type="binding site" evidence="14">
    <location>
        <position position="296"/>
    </location>
    <ligand>
        <name>Mg(2+)</name>
        <dbReference type="ChEBI" id="CHEBI:18420"/>
        <label>1</label>
    </ligand>
</feature>
<dbReference type="AlphaFoldDB" id="A0A1J0GIV3"/>
<evidence type="ECO:0000256" key="1">
    <source>
        <dbReference type="ARBA" id="ARBA00004496"/>
    </source>
</evidence>
<accession>A0A1J0GIV3</accession>
<dbReference type="OrthoDB" id="9813261at2"/>
<keyword evidence="3 12" id="KW-0963">Cytoplasm</keyword>
<feature type="binding site" evidence="14">
    <location>
        <position position="311"/>
    </location>
    <ligand>
        <name>Mg(2+)</name>
        <dbReference type="ChEBI" id="CHEBI:18420"/>
        <label>2</label>
    </ligand>
</feature>
<dbReference type="PIRSF" id="PIRSF039102">
    <property type="entry name" value="Ddl/VanB"/>
    <property type="match status" value="1"/>
</dbReference>
<evidence type="ECO:0000256" key="10">
    <source>
        <dbReference type="ARBA" id="ARBA00022984"/>
    </source>
</evidence>
<feature type="binding site" evidence="14">
    <location>
        <position position="309"/>
    </location>
    <ligand>
        <name>Mg(2+)</name>
        <dbReference type="ChEBI" id="CHEBI:18420"/>
        <label>1</label>
    </ligand>
</feature>
<dbReference type="NCBIfam" id="NF002378">
    <property type="entry name" value="PRK01372.1"/>
    <property type="match status" value="1"/>
</dbReference>
<feature type="domain" description="ATP-grasp" evidence="16">
    <location>
        <begin position="146"/>
        <end position="342"/>
    </location>
</feature>
<evidence type="ECO:0000256" key="2">
    <source>
        <dbReference type="ARBA" id="ARBA00010871"/>
    </source>
</evidence>
<dbReference type="PANTHER" id="PTHR23132:SF23">
    <property type="entry name" value="D-ALANINE--D-ALANINE LIGASE B"/>
    <property type="match status" value="1"/>
</dbReference>
<feature type="binding site" evidence="14">
    <location>
        <position position="309"/>
    </location>
    <ligand>
        <name>Mg(2+)</name>
        <dbReference type="ChEBI" id="CHEBI:18420"/>
        <label>2</label>
    </ligand>
</feature>
<evidence type="ECO:0000313" key="17">
    <source>
        <dbReference type="EMBL" id="APC41257.1"/>
    </source>
</evidence>
<dbReference type="InterPro" id="IPR000291">
    <property type="entry name" value="D-Ala_lig_Van_CS"/>
</dbReference>
<dbReference type="EC" id="6.3.2.4" evidence="12"/>
<dbReference type="GO" id="GO:0005524">
    <property type="term" value="F:ATP binding"/>
    <property type="evidence" value="ECO:0007669"/>
    <property type="project" value="UniProtKB-UniRule"/>
</dbReference>
<dbReference type="Pfam" id="PF01820">
    <property type="entry name" value="Dala_Dala_lig_N"/>
    <property type="match status" value="1"/>
</dbReference>
<dbReference type="Gene3D" id="3.30.470.20">
    <property type="entry name" value="ATP-grasp fold, B domain"/>
    <property type="match status" value="1"/>
</dbReference>
<name>A0A1J0GIV3_9CLOT</name>
<dbReference type="PROSITE" id="PS00843">
    <property type="entry name" value="DALA_DALA_LIGASE_1"/>
    <property type="match status" value="1"/>
</dbReference>
<feature type="active site" evidence="13">
    <location>
        <position position="189"/>
    </location>
</feature>
<dbReference type="GO" id="GO:0046872">
    <property type="term" value="F:metal ion binding"/>
    <property type="evidence" value="ECO:0007669"/>
    <property type="project" value="UniProtKB-KW"/>
</dbReference>
<dbReference type="GO" id="GO:0005737">
    <property type="term" value="C:cytoplasm"/>
    <property type="evidence" value="ECO:0007669"/>
    <property type="project" value="UniProtKB-SubCell"/>
</dbReference>
<keyword evidence="4 12" id="KW-0436">Ligase</keyword>
<dbReference type="InterPro" id="IPR005905">
    <property type="entry name" value="D_ala_D_ala"/>
</dbReference>
<keyword evidence="14" id="KW-0464">Manganese</keyword>
<dbReference type="RefSeq" id="WP_071613552.1">
    <property type="nucleotide sequence ID" value="NZ_CP015756.1"/>
</dbReference>
<evidence type="ECO:0000256" key="11">
    <source>
        <dbReference type="ARBA" id="ARBA00023316"/>
    </source>
</evidence>
<dbReference type="GO" id="GO:0009252">
    <property type="term" value="P:peptidoglycan biosynthetic process"/>
    <property type="evidence" value="ECO:0007669"/>
    <property type="project" value="UniProtKB-UniRule"/>
</dbReference>
<dbReference type="UniPathway" id="UPA00219"/>
<keyword evidence="11 12" id="KW-0961">Cell wall biogenesis/degradation</keyword>
<evidence type="ECO:0000256" key="14">
    <source>
        <dbReference type="PIRSR" id="PIRSR039102-3"/>
    </source>
</evidence>
<evidence type="ECO:0000256" key="13">
    <source>
        <dbReference type="PIRSR" id="PIRSR039102-1"/>
    </source>
</evidence>
<dbReference type="GO" id="GO:0008716">
    <property type="term" value="F:D-alanine-D-alanine ligase activity"/>
    <property type="evidence" value="ECO:0007669"/>
    <property type="project" value="UniProtKB-UniRule"/>
</dbReference>